<evidence type="ECO:0000256" key="5">
    <source>
        <dbReference type="ARBA" id="ARBA00022679"/>
    </source>
</evidence>
<keyword evidence="6" id="KW-0479">Metal-binding</keyword>
<protein>
    <recommendedName>
        <fullName evidence="4 13">Pyruvate kinase</fullName>
        <ecNumber evidence="4 13">2.7.1.40</ecNumber>
    </recommendedName>
</protein>
<dbReference type="InterPro" id="IPR036918">
    <property type="entry name" value="Pyrv_Knase_C_sf"/>
</dbReference>
<dbReference type="PROSITE" id="PS00110">
    <property type="entry name" value="PYRUVATE_KINASE"/>
    <property type="match status" value="1"/>
</dbReference>
<evidence type="ECO:0000256" key="10">
    <source>
        <dbReference type="ARBA" id="ARBA00022842"/>
    </source>
</evidence>
<gene>
    <name evidence="17" type="primary">pyk</name>
    <name evidence="17" type="ORF">UC8_49840</name>
</gene>
<evidence type="ECO:0000313" key="17">
    <source>
        <dbReference type="EMBL" id="QEG42942.1"/>
    </source>
</evidence>
<evidence type="ECO:0000256" key="14">
    <source>
        <dbReference type="RuleBase" id="RU000504"/>
    </source>
</evidence>
<reference evidence="17 18" key="1">
    <citation type="submission" date="2019-08" db="EMBL/GenBank/DDBJ databases">
        <title>Deep-cultivation of Planctomycetes and their phenomic and genomic characterization uncovers novel biology.</title>
        <authorList>
            <person name="Wiegand S."/>
            <person name="Jogler M."/>
            <person name="Boedeker C."/>
            <person name="Pinto D."/>
            <person name="Vollmers J."/>
            <person name="Rivas-Marin E."/>
            <person name="Kohn T."/>
            <person name="Peeters S.H."/>
            <person name="Heuer A."/>
            <person name="Rast P."/>
            <person name="Oberbeckmann S."/>
            <person name="Bunk B."/>
            <person name="Jeske O."/>
            <person name="Meyerdierks A."/>
            <person name="Storesund J.E."/>
            <person name="Kallscheuer N."/>
            <person name="Luecker S."/>
            <person name="Lage O.M."/>
            <person name="Pohl T."/>
            <person name="Merkel B.J."/>
            <person name="Hornburger P."/>
            <person name="Mueller R.-W."/>
            <person name="Bruemmer F."/>
            <person name="Labrenz M."/>
            <person name="Spormann A.M."/>
            <person name="Op den Camp H."/>
            <person name="Overmann J."/>
            <person name="Amann R."/>
            <person name="Jetten M.S.M."/>
            <person name="Mascher T."/>
            <person name="Medema M.H."/>
            <person name="Devos D.P."/>
            <person name="Kaster A.-K."/>
            <person name="Ovreas L."/>
            <person name="Rohde M."/>
            <person name="Galperin M.Y."/>
            <person name="Jogler C."/>
        </authorList>
    </citation>
    <scope>NUCLEOTIDE SEQUENCE [LARGE SCALE GENOMIC DNA]</scope>
    <source>
        <strain evidence="17 18">UC8</strain>
    </source>
</reference>
<comment type="similarity">
    <text evidence="3 14">Belongs to the pyruvate kinase family.</text>
</comment>
<evidence type="ECO:0000313" key="18">
    <source>
        <dbReference type="Proteomes" id="UP000325286"/>
    </source>
</evidence>
<dbReference type="KEGG" id="rul:UC8_49840"/>
<dbReference type="Pfam" id="PF02887">
    <property type="entry name" value="PK_C"/>
    <property type="match status" value="1"/>
</dbReference>
<dbReference type="RefSeq" id="WP_068132965.1">
    <property type="nucleotide sequence ID" value="NZ_CP042914.1"/>
</dbReference>
<dbReference type="InterPro" id="IPR040442">
    <property type="entry name" value="Pyrv_kinase-like_dom_sf"/>
</dbReference>
<dbReference type="Gene3D" id="3.20.20.60">
    <property type="entry name" value="Phosphoenolpyruvate-binding domains"/>
    <property type="match status" value="1"/>
</dbReference>
<evidence type="ECO:0000256" key="6">
    <source>
        <dbReference type="ARBA" id="ARBA00022723"/>
    </source>
</evidence>
<evidence type="ECO:0000256" key="11">
    <source>
        <dbReference type="ARBA" id="ARBA00023152"/>
    </source>
</evidence>
<evidence type="ECO:0000259" key="15">
    <source>
        <dbReference type="Pfam" id="PF00224"/>
    </source>
</evidence>
<keyword evidence="9" id="KW-0067">ATP-binding</keyword>
<keyword evidence="18" id="KW-1185">Reference proteome</keyword>
<dbReference type="GO" id="GO:0000287">
    <property type="term" value="F:magnesium ion binding"/>
    <property type="evidence" value="ECO:0007669"/>
    <property type="project" value="UniProtKB-UniRule"/>
</dbReference>
<dbReference type="GO" id="GO:0005524">
    <property type="term" value="F:ATP binding"/>
    <property type="evidence" value="ECO:0007669"/>
    <property type="project" value="UniProtKB-KW"/>
</dbReference>
<keyword evidence="7" id="KW-0547">Nucleotide-binding</keyword>
<dbReference type="SUPFAM" id="SSF50800">
    <property type="entry name" value="PK beta-barrel domain-like"/>
    <property type="match status" value="1"/>
</dbReference>
<dbReference type="EC" id="2.7.1.40" evidence="4 13"/>
<feature type="domain" description="Pyruvate kinase barrel" evidence="15">
    <location>
        <begin position="10"/>
        <end position="329"/>
    </location>
</feature>
<dbReference type="AlphaFoldDB" id="A0A5B9QY50"/>
<comment type="catalytic activity">
    <reaction evidence="14">
        <text>pyruvate + ATP = phosphoenolpyruvate + ADP + H(+)</text>
        <dbReference type="Rhea" id="RHEA:18157"/>
        <dbReference type="ChEBI" id="CHEBI:15361"/>
        <dbReference type="ChEBI" id="CHEBI:15378"/>
        <dbReference type="ChEBI" id="CHEBI:30616"/>
        <dbReference type="ChEBI" id="CHEBI:58702"/>
        <dbReference type="ChEBI" id="CHEBI:456216"/>
        <dbReference type="EC" id="2.7.1.40"/>
    </reaction>
</comment>
<dbReference type="InterPro" id="IPR011037">
    <property type="entry name" value="Pyrv_Knase-like_insert_dom_sf"/>
</dbReference>
<dbReference type="FunFam" id="2.40.33.10:FF:000001">
    <property type="entry name" value="Pyruvate kinase"/>
    <property type="match status" value="1"/>
</dbReference>
<dbReference type="Gene3D" id="3.40.1380.20">
    <property type="entry name" value="Pyruvate kinase, C-terminal domain"/>
    <property type="match status" value="1"/>
</dbReference>
<comment type="cofactor">
    <cofactor evidence="1">
        <name>K(+)</name>
        <dbReference type="ChEBI" id="CHEBI:29103"/>
    </cofactor>
</comment>
<dbReference type="PANTHER" id="PTHR11817">
    <property type="entry name" value="PYRUVATE KINASE"/>
    <property type="match status" value="1"/>
</dbReference>
<dbReference type="UniPathway" id="UPA00109">
    <property type="reaction ID" value="UER00188"/>
</dbReference>
<name>A0A5B9QY50_9BACT</name>
<dbReference type="EMBL" id="CP042914">
    <property type="protein sequence ID" value="QEG42942.1"/>
    <property type="molecule type" value="Genomic_DNA"/>
</dbReference>
<evidence type="ECO:0000256" key="2">
    <source>
        <dbReference type="ARBA" id="ARBA00004997"/>
    </source>
</evidence>
<dbReference type="NCBIfam" id="NF004978">
    <property type="entry name" value="PRK06354.1"/>
    <property type="match status" value="1"/>
</dbReference>
<evidence type="ECO:0000256" key="9">
    <source>
        <dbReference type="ARBA" id="ARBA00022840"/>
    </source>
</evidence>
<keyword evidence="8 14" id="KW-0418">Kinase</keyword>
<dbReference type="PRINTS" id="PR01050">
    <property type="entry name" value="PYRUVTKNASE"/>
</dbReference>
<dbReference type="InterPro" id="IPR015795">
    <property type="entry name" value="Pyrv_Knase_C"/>
</dbReference>
<dbReference type="GO" id="GO:0004743">
    <property type="term" value="F:pyruvate kinase activity"/>
    <property type="evidence" value="ECO:0007669"/>
    <property type="project" value="UniProtKB-UniRule"/>
</dbReference>
<evidence type="ECO:0000256" key="3">
    <source>
        <dbReference type="ARBA" id="ARBA00008663"/>
    </source>
</evidence>
<evidence type="ECO:0000256" key="1">
    <source>
        <dbReference type="ARBA" id="ARBA00001958"/>
    </source>
</evidence>
<evidence type="ECO:0000256" key="8">
    <source>
        <dbReference type="ARBA" id="ARBA00022777"/>
    </source>
</evidence>
<keyword evidence="5 14" id="KW-0808">Transferase</keyword>
<dbReference type="OrthoDB" id="9812123at2"/>
<keyword evidence="10 14" id="KW-0460">Magnesium</keyword>
<sequence length="486" mass="52716">MPRPTLQEASTKIIATVGPACDSLEKLVELIESGVDVFRINTAHGSRESHAETLRKIRQASEQSSFPVGVLLDLSGPKIRLGTLLQDPLPCEMGMELSFVSGDEPNDATELTSSYKRLLQELQVGDNVMLADGIVSMVVVSKTDDRAVCRVTSPGVLRSRQGINLPGVKLSVSSMRPEDVDNAIWGAQAGIDFISLSFVRSASDVRSLKDLLTSYESMALVIAKIEKREAMEDLDAIVEAADGVMVARGDLGVEIDVSETPVAQKRIIDACTEKMKPVIVATQMLDSMHHCPRPTRAEASDVANAILDGADCCMLSGETAIGDFPIEAVQTMRRIMLHTERNLLTELSPDRFKVNSKYPITSAVAQSAIMLAESVSAKVLVIATRSGGTAWVESKQRSLVPTLGVSDNEEALRRMNLFWGVKPVRVSQLDDATQLFDEITAWGCRSQMLNGGDLAVLVTGNGVMDRAHNLVMVHTVDPDKCKIAWN</sequence>
<dbReference type="Gene3D" id="2.40.33.10">
    <property type="entry name" value="PK beta-barrel domain-like"/>
    <property type="match status" value="1"/>
</dbReference>
<dbReference type="InterPro" id="IPR001697">
    <property type="entry name" value="Pyr_Knase"/>
</dbReference>
<accession>A0A5B9QY50</accession>
<comment type="pathway">
    <text evidence="2 14">Carbohydrate degradation; glycolysis; pyruvate from D-glyceraldehyde 3-phosphate: step 5/5.</text>
</comment>
<proteinExistence type="inferred from homology"/>
<evidence type="ECO:0000259" key="16">
    <source>
        <dbReference type="Pfam" id="PF02887"/>
    </source>
</evidence>
<evidence type="ECO:0000256" key="7">
    <source>
        <dbReference type="ARBA" id="ARBA00022741"/>
    </source>
</evidence>
<dbReference type="SUPFAM" id="SSF52935">
    <property type="entry name" value="PK C-terminal domain-like"/>
    <property type="match status" value="1"/>
</dbReference>
<dbReference type="InterPro" id="IPR015793">
    <property type="entry name" value="Pyrv_Knase_brl"/>
</dbReference>
<dbReference type="NCBIfam" id="NF004491">
    <property type="entry name" value="PRK05826.1"/>
    <property type="match status" value="1"/>
</dbReference>
<keyword evidence="11 14" id="KW-0324">Glycolysis</keyword>
<evidence type="ECO:0000256" key="12">
    <source>
        <dbReference type="ARBA" id="ARBA00023317"/>
    </source>
</evidence>
<keyword evidence="12 17" id="KW-0670">Pyruvate</keyword>
<dbReference type="NCBIfam" id="TIGR01064">
    <property type="entry name" value="pyruv_kin"/>
    <property type="match status" value="1"/>
</dbReference>
<dbReference type="Proteomes" id="UP000325286">
    <property type="component" value="Chromosome"/>
</dbReference>
<dbReference type="InterPro" id="IPR015813">
    <property type="entry name" value="Pyrv/PenolPyrv_kinase-like_dom"/>
</dbReference>
<dbReference type="GO" id="GO:0016301">
    <property type="term" value="F:kinase activity"/>
    <property type="evidence" value="ECO:0007669"/>
    <property type="project" value="UniProtKB-KW"/>
</dbReference>
<dbReference type="InterPro" id="IPR018209">
    <property type="entry name" value="Pyrv_Knase_AS"/>
</dbReference>
<feature type="domain" description="Pyruvate kinase C-terminal" evidence="16">
    <location>
        <begin position="363"/>
        <end position="474"/>
    </location>
</feature>
<dbReference type="SUPFAM" id="SSF51621">
    <property type="entry name" value="Phosphoenolpyruvate/pyruvate domain"/>
    <property type="match status" value="1"/>
</dbReference>
<evidence type="ECO:0000256" key="4">
    <source>
        <dbReference type="ARBA" id="ARBA00012142"/>
    </source>
</evidence>
<evidence type="ECO:0000256" key="13">
    <source>
        <dbReference type="NCBIfam" id="TIGR01064"/>
    </source>
</evidence>
<dbReference type="InterPro" id="IPR015806">
    <property type="entry name" value="Pyrv_Knase_insert_dom_sf"/>
</dbReference>
<organism evidence="17 18">
    <name type="scientific">Roseimaritima ulvae</name>
    <dbReference type="NCBI Taxonomy" id="980254"/>
    <lineage>
        <taxon>Bacteria</taxon>
        <taxon>Pseudomonadati</taxon>
        <taxon>Planctomycetota</taxon>
        <taxon>Planctomycetia</taxon>
        <taxon>Pirellulales</taxon>
        <taxon>Pirellulaceae</taxon>
        <taxon>Roseimaritima</taxon>
    </lineage>
</organism>
<dbReference type="GO" id="GO:0030955">
    <property type="term" value="F:potassium ion binding"/>
    <property type="evidence" value="ECO:0007669"/>
    <property type="project" value="UniProtKB-UniRule"/>
</dbReference>
<dbReference type="Pfam" id="PF00224">
    <property type="entry name" value="PK"/>
    <property type="match status" value="1"/>
</dbReference>